<dbReference type="GO" id="GO:0030983">
    <property type="term" value="F:mismatched DNA binding"/>
    <property type="evidence" value="ECO:0007669"/>
    <property type="project" value="InterPro"/>
</dbReference>
<dbReference type="Proteomes" id="UP000186400">
    <property type="component" value="Unassembled WGS sequence"/>
</dbReference>
<evidence type="ECO:0000256" key="3">
    <source>
        <dbReference type="ARBA" id="ARBA00023125"/>
    </source>
</evidence>
<dbReference type="InterPro" id="IPR045076">
    <property type="entry name" value="MutS"/>
</dbReference>
<feature type="domain" description="DNA mismatch repair proteins mutS family" evidence="5">
    <location>
        <begin position="384"/>
        <end position="570"/>
    </location>
</feature>
<dbReference type="GO" id="GO:0140664">
    <property type="term" value="F:ATP-dependent DNA damage sensor activity"/>
    <property type="evidence" value="ECO:0007669"/>
    <property type="project" value="InterPro"/>
</dbReference>
<dbReference type="Pfam" id="PF00488">
    <property type="entry name" value="MutS_V"/>
    <property type="match status" value="1"/>
</dbReference>
<dbReference type="InterPro" id="IPR000432">
    <property type="entry name" value="DNA_mismatch_repair_MutS_C"/>
</dbReference>
<organism evidence="6 7">
    <name type="scientific">Alkalispirochaeta americana</name>
    <dbReference type="NCBI Taxonomy" id="159291"/>
    <lineage>
        <taxon>Bacteria</taxon>
        <taxon>Pseudomonadati</taxon>
        <taxon>Spirochaetota</taxon>
        <taxon>Spirochaetia</taxon>
        <taxon>Spirochaetales</taxon>
        <taxon>Spirochaetaceae</taxon>
        <taxon>Alkalispirochaeta</taxon>
    </lineage>
</organism>
<evidence type="ECO:0000256" key="2">
    <source>
        <dbReference type="ARBA" id="ARBA00022840"/>
    </source>
</evidence>
<feature type="region of interest" description="Disordered" evidence="4">
    <location>
        <begin position="1"/>
        <end position="73"/>
    </location>
</feature>
<dbReference type="SUPFAM" id="SSF52540">
    <property type="entry name" value="P-loop containing nucleoside triphosphate hydrolases"/>
    <property type="match status" value="1"/>
</dbReference>
<keyword evidence="2" id="KW-0067">ATP-binding</keyword>
<dbReference type="GO" id="GO:0005829">
    <property type="term" value="C:cytosol"/>
    <property type="evidence" value="ECO:0007669"/>
    <property type="project" value="TreeGrafter"/>
</dbReference>
<dbReference type="SMART" id="SM00534">
    <property type="entry name" value="MUTSac"/>
    <property type="match status" value="1"/>
</dbReference>
<dbReference type="OrthoDB" id="9808166at2"/>
<keyword evidence="1" id="KW-0547">Nucleotide-binding</keyword>
<dbReference type="RefSeq" id="WP_159438692.1">
    <property type="nucleotide sequence ID" value="NZ_FTMS01000001.1"/>
</dbReference>
<dbReference type="GO" id="GO:0006298">
    <property type="term" value="P:mismatch repair"/>
    <property type="evidence" value="ECO:0007669"/>
    <property type="project" value="InterPro"/>
</dbReference>
<dbReference type="STRING" id="159291.SAMN05920897_10187"/>
<reference evidence="6 7" key="1">
    <citation type="submission" date="2017-01" db="EMBL/GenBank/DDBJ databases">
        <authorList>
            <person name="Mah S.A."/>
            <person name="Swanson W.J."/>
            <person name="Moy G.W."/>
            <person name="Vacquier V.D."/>
        </authorList>
    </citation>
    <scope>NUCLEOTIDE SEQUENCE [LARGE SCALE GENOMIC DNA]</scope>
    <source>
        <strain evidence="6 7">ASpG1</strain>
    </source>
</reference>
<evidence type="ECO:0000259" key="5">
    <source>
        <dbReference type="SMART" id="SM00534"/>
    </source>
</evidence>
<gene>
    <name evidence="6" type="ORF">SAMN05920897_10187</name>
</gene>
<feature type="compositionally biased region" description="Low complexity" evidence="4">
    <location>
        <begin position="13"/>
        <end position="48"/>
    </location>
</feature>
<evidence type="ECO:0000313" key="7">
    <source>
        <dbReference type="Proteomes" id="UP000186400"/>
    </source>
</evidence>
<feature type="compositionally biased region" description="Pro residues" evidence="4">
    <location>
        <begin position="559"/>
        <end position="576"/>
    </location>
</feature>
<feature type="compositionally biased region" description="Polar residues" evidence="4">
    <location>
        <begin position="533"/>
        <end position="547"/>
    </location>
</feature>
<dbReference type="AlphaFoldDB" id="A0A1N6N758"/>
<sequence length="576" mass="63752">MRVFLLHSPHDTPTPATPATSATSATSTTSATSATPATSAALTTSVTAGGSAPPGHDGPGQTPRQEAPKPQNLRTDDLMSDLELEPLLQHMAQGDPLIRKTMENQLLQNTLTLETIHYRQQVMRDTLENPQVVRALYEQIGAVMEEEGRLYQGIFSTQPASVLQNALMPMEAFTNLLEELCRTARTEQDHFRSEGFRHLFGMLQEELPREYLEEIRSMLKILRLDQGTLLGATLGPGNRCTRFSLLRPRRERRWKGWLRKKIPSPYTFSLAEGDEIGYRIIEEIKNRGLNKASHILLQSADHLVGFLGRLREELSFYVGALNLRDALEAGGNPLCMPLCEPCSIPPGSDPPKPREHRFSGLYDPALAVQLAEPLAGNDAILDGSTLVIVTGANKGGKSTFLRSIGTAQLMMQSGMFVPAQTFRGSLCRGLFTHYRRGEAHTMNSGKLDEELRRMSEIADALVPGSLVLLNETFAATNEGEGSEIARGVVQALVDRNITLFFVTHLYGLAKSLHDQNRPDWVFLRAHRDDQGGRTYQVTPGEPLSTSFGKDLWHNRYREPSPPQPANQPANQPAPRP</sequence>
<dbReference type="PANTHER" id="PTHR11361">
    <property type="entry name" value="DNA MISMATCH REPAIR PROTEIN MUTS FAMILY MEMBER"/>
    <property type="match status" value="1"/>
</dbReference>
<evidence type="ECO:0000313" key="6">
    <source>
        <dbReference type="EMBL" id="SIP87899.1"/>
    </source>
</evidence>
<dbReference type="EMBL" id="FTMS01000001">
    <property type="protein sequence ID" value="SIP87899.1"/>
    <property type="molecule type" value="Genomic_DNA"/>
</dbReference>
<accession>A0A1N6N758</accession>
<keyword evidence="3" id="KW-0238">DNA-binding</keyword>
<evidence type="ECO:0000256" key="1">
    <source>
        <dbReference type="ARBA" id="ARBA00022741"/>
    </source>
</evidence>
<dbReference type="Gene3D" id="3.40.50.300">
    <property type="entry name" value="P-loop containing nucleotide triphosphate hydrolases"/>
    <property type="match status" value="1"/>
</dbReference>
<evidence type="ECO:0000256" key="4">
    <source>
        <dbReference type="SAM" id="MobiDB-lite"/>
    </source>
</evidence>
<protein>
    <submittedName>
        <fullName evidence="6">MutS domain V</fullName>
    </submittedName>
</protein>
<dbReference type="GO" id="GO:0005524">
    <property type="term" value="F:ATP binding"/>
    <property type="evidence" value="ECO:0007669"/>
    <property type="project" value="UniProtKB-KW"/>
</dbReference>
<feature type="region of interest" description="Disordered" evidence="4">
    <location>
        <begin position="532"/>
        <end position="576"/>
    </location>
</feature>
<dbReference type="PANTHER" id="PTHR11361:SF34">
    <property type="entry name" value="DNA MISMATCH REPAIR PROTEIN MSH1, MITOCHONDRIAL"/>
    <property type="match status" value="1"/>
</dbReference>
<name>A0A1N6N758_9SPIO</name>
<dbReference type="InterPro" id="IPR027417">
    <property type="entry name" value="P-loop_NTPase"/>
</dbReference>
<keyword evidence="7" id="KW-1185">Reference proteome</keyword>
<proteinExistence type="predicted"/>